<dbReference type="EMBL" id="BARS01031978">
    <property type="protein sequence ID" value="GAG24286.1"/>
    <property type="molecule type" value="Genomic_DNA"/>
</dbReference>
<accession>X0XH52</accession>
<protein>
    <submittedName>
        <fullName evidence="1">Uncharacterized protein</fullName>
    </submittedName>
</protein>
<comment type="caution">
    <text evidence="1">The sequence shown here is derived from an EMBL/GenBank/DDBJ whole genome shotgun (WGS) entry which is preliminary data.</text>
</comment>
<reference evidence="1" key="1">
    <citation type="journal article" date="2014" name="Front. Microbiol.">
        <title>High frequency of phylogenetically diverse reductive dehalogenase-homologous genes in deep subseafloor sedimentary metagenomes.</title>
        <authorList>
            <person name="Kawai M."/>
            <person name="Futagami T."/>
            <person name="Toyoda A."/>
            <person name="Takaki Y."/>
            <person name="Nishi S."/>
            <person name="Hori S."/>
            <person name="Arai W."/>
            <person name="Tsubouchi T."/>
            <person name="Morono Y."/>
            <person name="Uchiyama I."/>
            <person name="Ito T."/>
            <person name="Fujiyama A."/>
            <person name="Inagaki F."/>
            <person name="Takami H."/>
        </authorList>
    </citation>
    <scope>NUCLEOTIDE SEQUENCE</scope>
    <source>
        <strain evidence="1">Expedition CK06-06</strain>
    </source>
</reference>
<dbReference type="AlphaFoldDB" id="X0XH52"/>
<evidence type="ECO:0000313" key="1">
    <source>
        <dbReference type="EMBL" id="GAG24286.1"/>
    </source>
</evidence>
<sequence length="108" mass="12247">MTITWFAMSDIKAKKIPGQNDPVMSKEEMNTLVISLLEGSVETDNDVVKYFIDKLKVLETEGVQLTESLNQGQQQLKEIGKRLSAVMCEAGTYKKDLVEWYQRSTEGK</sequence>
<name>X0XH52_9ZZZZ</name>
<organism evidence="1">
    <name type="scientific">marine sediment metagenome</name>
    <dbReference type="NCBI Taxonomy" id="412755"/>
    <lineage>
        <taxon>unclassified sequences</taxon>
        <taxon>metagenomes</taxon>
        <taxon>ecological metagenomes</taxon>
    </lineage>
</organism>
<proteinExistence type="predicted"/>
<gene>
    <name evidence="1" type="ORF">S01H1_49694</name>
</gene>